<comment type="caution">
    <text evidence="8">The sequence shown here is derived from an EMBL/GenBank/DDBJ whole genome shotgun (WGS) entry which is preliminary data.</text>
</comment>
<dbReference type="GO" id="GO:0008270">
    <property type="term" value="F:zinc ion binding"/>
    <property type="evidence" value="ECO:0007669"/>
    <property type="project" value="UniProtKB-KW"/>
</dbReference>
<dbReference type="GO" id="GO:0003676">
    <property type="term" value="F:nucleic acid binding"/>
    <property type="evidence" value="ECO:0007669"/>
    <property type="project" value="InterPro"/>
</dbReference>
<keyword evidence="5" id="KW-0539">Nucleus</keyword>
<keyword evidence="3" id="KW-0863">Zinc-finger</keyword>
<reference evidence="8" key="1">
    <citation type="journal article" name="BMC Genomics">
        <title>Long-read sequencing and de novo genome assembly of marine medaka (Oryzias melastigma).</title>
        <authorList>
            <person name="Liang P."/>
            <person name="Saqib H.S.A."/>
            <person name="Ni X."/>
            <person name="Shen Y."/>
        </authorList>
    </citation>
    <scope>NUCLEOTIDE SEQUENCE</scope>
    <source>
        <strain evidence="8">Bigg-433</strain>
    </source>
</reference>
<accession>A0A834FJF1</accession>
<evidence type="ECO:0000313" key="8">
    <source>
        <dbReference type="EMBL" id="KAF6735286.1"/>
    </source>
</evidence>
<dbReference type="EMBL" id="WKFB01000113">
    <property type="protein sequence ID" value="KAF6735286.1"/>
    <property type="molecule type" value="Genomic_DNA"/>
</dbReference>
<evidence type="ECO:0000256" key="2">
    <source>
        <dbReference type="ARBA" id="ARBA00022723"/>
    </source>
</evidence>
<comment type="subcellular location">
    <subcellularLocation>
        <location evidence="1">Nucleus</location>
    </subcellularLocation>
</comment>
<evidence type="ECO:0000256" key="6">
    <source>
        <dbReference type="SAM" id="MobiDB-lite"/>
    </source>
</evidence>
<dbReference type="PROSITE" id="PS50171">
    <property type="entry name" value="ZF_MATRIN"/>
    <property type="match status" value="1"/>
</dbReference>
<dbReference type="InterPro" id="IPR000690">
    <property type="entry name" value="Matrin/U1-C_Znf_C2H2"/>
</dbReference>
<keyword evidence="2" id="KW-0479">Metal-binding</keyword>
<evidence type="ECO:0000259" key="7">
    <source>
        <dbReference type="PROSITE" id="PS50171"/>
    </source>
</evidence>
<dbReference type="AlphaFoldDB" id="A0A834FJF1"/>
<evidence type="ECO:0000256" key="3">
    <source>
        <dbReference type="ARBA" id="ARBA00022771"/>
    </source>
</evidence>
<dbReference type="Proteomes" id="UP000646548">
    <property type="component" value="Unassembled WGS sequence"/>
</dbReference>
<proteinExistence type="predicted"/>
<protein>
    <submittedName>
        <fullName evidence="8">Matrin-3</fullName>
    </submittedName>
</protein>
<name>A0A834FJF1_ORYME</name>
<evidence type="ECO:0000256" key="4">
    <source>
        <dbReference type="ARBA" id="ARBA00022833"/>
    </source>
</evidence>
<feature type="domain" description="Matrin-type" evidence="7">
    <location>
        <begin position="106"/>
        <end position="137"/>
    </location>
</feature>
<evidence type="ECO:0000256" key="5">
    <source>
        <dbReference type="ARBA" id="ARBA00023242"/>
    </source>
</evidence>
<dbReference type="GO" id="GO:0005634">
    <property type="term" value="C:nucleus"/>
    <property type="evidence" value="ECO:0007669"/>
    <property type="project" value="UniProtKB-SubCell"/>
</dbReference>
<organism evidence="8 9">
    <name type="scientific">Oryzias melastigma</name>
    <name type="common">Marine medaka</name>
    <dbReference type="NCBI Taxonomy" id="30732"/>
    <lineage>
        <taxon>Eukaryota</taxon>
        <taxon>Metazoa</taxon>
        <taxon>Chordata</taxon>
        <taxon>Craniata</taxon>
        <taxon>Vertebrata</taxon>
        <taxon>Euteleostomi</taxon>
        <taxon>Actinopterygii</taxon>
        <taxon>Neopterygii</taxon>
        <taxon>Teleostei</taxon>
        <taxon>Neoteleostei</taxon>
        <taxon>Acanthomorphata</taxon>
        <taxon>Ovalentaria</taxon>
        <taxon>Atherinomorphae</taxon>
        <taxon>Beloniformes</taxon>
        <taxon>Adrianichthyidae</taxon>
        <taxon>Oryziinae</taxon>
        <taxon>Oryzias</taxon>
    </lineage>
</organism>
<sequence length="153" mass="17861">MKDVCSDLCRVAVRRSPRGKAEAPGDQVKEEEEIQERAEDAGSLPLEVKKEDETVTAFRKQTRMFLPLDENQTPPQSVRVSPRSKLKPFNPNCSYGLEFTVRTKAFYCNLCSVFYMRESVEEDLHCCSKLHYDKLREYYQKRAQLRKCSRKLT</sequence>
<gene>
    <name evidence="8" type="ORF">FQA47_022014</name>
</gene>
<evidence type="ECO:0000313" key="9">
    <source>
        <dbReference type="Proteomes" id="UP000646548"/>
    </source>
</evidence>
<evidence type="ECO:0000256" key="1">
    <source>
        <dbReference type="ARBA" id="ARBA00004123"/>
    </source>
</evidence>
<feature type="region of interest" description="Disordered" evidence="6">
    <location>
        <begin position="16"/>
        <end position="46"/>
    </location>
</feature>
<keyword evidence="4" id="KW-0862">Zinc</keyword>